<keyword evidence="2" id="KW-0328">Glycosyltransferase</keyword>
<dbReference type="SMART" id="SM00254">
    <property type="entry name" value="ShKT"/>
    <property type="match status" value="1"/>
</dbReference>
<dbReference type="STRING" id="1157962.A0A250XP14"/>
<keyword evidence="5 8" id="KW-1133">Transmembrane helix</keyword>
<gene>
    <name evidence="11" type="ORF">CEUSTIGMA_g12238.t1</name>
</gene>
<dbReference type="AlphaFoldDB" id="A0A250XP14"/>
<dbReference type="EMBL" id="BEGY01000136">
    <property type="protein sequence ID" value="GAX84817.1"/>
    <property type="molecule type" value="Genomic_DNA"/>
</dbReference>
<evidence type="ECO:0000313" key="11">
    <source>
        <dbReference type="EMBL" id="GAX84817.1"/>
    </source>
</evidence>
<dbReference type="Proteomes" id="UP000232323">
    <property type="component" value="Unassembled WGS sequence"/>
</dbReference>
<dbReference type="Pfam" id="PF01549">
    <property type="entry name" value="ShK"/>
    <property type="match status" value="1"/>
</dbReference>
<feature type="domain" description="ShKT" evidence="10">
    <location>
        <begin position="389"/>
        <end position="423"/>
    </location>
</feature>
<feature type="chain" id="PRO_5013146129" description="ShKT domain-containing protein" evidence="9">
    <location>
        <begin position="21"/>
        <end position="777"/>
    </location>
</feature>
<protein>
    <recommendedName>
        <fullName evidence="10">ShKT domain-containing protein</fullName>
    </recommendedName>
</protein>
<keyword evidence="4 8" id="KW-0812">Transmembrane</keyword>
<evidence type="ECO:0000259" key="10">
    <source>
        <dbReference type="PROSITE" id="PS51670"/>
    </source>
</evidence>
<keyword evidence="9" id="KW-0732">Signal</keyword>
<evidence type="ECO:0000256" key="6">
    <source>
        <dbReference type="ARBA" id="ARBA00023136"/>
    </source>
</evidence>
<feature type="region of interest" description="Disordered" evidence="7">
    <location>
        <begin position="460"/>
        <end position="602"/>
    </location>
</feature>
<evidence type="ECO:0000256" key="7">
    <source>
        <dbReference type="SAM" id="MobiDB-lite"/>
    </source>
</evidence>
<feature type="signal peptide" evidence="9">
    <location>
        <begin position="1"/>
        <end position="20"/>
    </location>
</feature>
<keyword evidence="6 8" id="KW-0472">Membrane</keyword>
<proteinExistence type="predicted"/>
<feature type="compositionally biased region" description="Basic and acidic residues" evidence="7">
    <location>
        <begin position="504"/>
        <end position="532"/>
    </location>
</feature>
<dbReference type="OrthoDB" id="2015991at2759"/>
<feature type="transmembrane region" description="Helical" evidence="8">
    <location>
        <begin position="748"/>
        <end position="766"/>
    </location>
</feature>
<evidence type="ECO:0000256" key="5">
    <source>
        <dbReference type="ARBA" id="ARBA00022989"/>
    </source>
</evidence>
<comment type="caution">
    <text evidence="11">The sequence shown here is derived from an EMBL/GenBank/DDBJ whole genome shotgun (WGS) entry which is preliminary data.</text>
</comment>
<feature type="compositionally biased region" description="Basic and acidic residues" evidence="7">
    <location>
        <begin position="575"/>
        <end position="597"/>
    </location>
</feature>
<sequence>MVSVISFFILAFIFNRGILAKDPVHILYLTDCTRYSDWQAVGMDFSFRNSGQKGHITRVMCCTDEEKAAYNHGMLELMPSHVAPSFAYNEKTKDHYAAFNKPGAVLDFMRKGQPLADYMLVIDSDMQLRHPFRPDKYNMSRGKAISADYTYMIGCSNELAVRHIPEIAVRNDTLAGPWNRRCDMVGGYTFMHRDDLAAVAPLWLSITVDVREDPESWRLSGDQYVEKGGKAWISEMYGYSFACAKSGVWHTWDTKVMHYPTYEPDGIPKLMHYGLEFKVGDFEFDKHWQYELDVTICAPWNLSQVKSRKGGLFEHPPAPSTLNNQRNYRKHYRDLLAIETVATLNAGLCDYHLKHCPPHQQIVDECKTALSIYKEVKAEIAKVEASFDCNDLNVKCSIWASSGECESNKEYMEETCRKSCKKCGPVSKQQGLHPPEQILGPATVGYMKNLVEMERKLKDNEATDPDTKASSSPPIIPQNTAAPKDDSIVITQKQEGGDSLDPDANPRVEDTSGAKAGSEEKLKVHKSDKSNDKALSSPPIIPQNTATTQDDSAVTKQKQEGGASLDPDATAKGGDASDTKMEAEVKLKAEHSEKQNEEVMDQEVEAEKAKAIKVKAEQDAKIKEEIMKEEAKRRGLAQARAEILKSSKISASGRNSNAQLVVRCQRMPLTLEEVKECIKKAQKGVEFQKEWKSSVPEIKNELRVEDQAVLIPVIANVVDDESSPEVSAKLSTTHNDPHQSTKPMWKPLFLWLLVVVFFLMVLSFQFKRRSKPDRRSE</sequence>
<evidence type="ECO:0000256" key="2">
    <source>
        <dbReference type="ARBA" id="ARBA00022676"/>
    </source>
</evidence>
<name>A0A250XP14_9CHLO</name>
<evidence type="ECO:0000256" key="4">
    <source>
        <dbReference type="ARBA" id="ARBA00022692"/>
    </source>
</evidence>
<keyword evidence="12" id="KW-1185">Reference proteome</keyword>
<evidence type="ECO:0000256" key="3">
    <source>
        <dbReference type="ARBA" id="ARBA00022679"/>
    </source>
</evidence>
<accession>A0A250XP14</accession>
<feature type="compositionally biased region" description="Polar residues" evidence="7">
    <location>
        <begin position="468"/>
        <end position="481"/>
    </location>
</feature>
<organism evidence="11 12">
    <name type="scientific">Chlamydomonas eustigma</name>
    <dbReference type="NCBI Taxonomy" id="1157962"/>
    <lineage>
        <taxon>Eukaryota</taxon>
        <taxon>Viridiplantae</taxon>
        <taxon>Chlorophyta</taxon>
        <taxon>core chlorophytes</taxon>
        <taxon>Chlorophyceae</taxon>
        <taxon>CS clade</taxon>
        <taxon>Chlamydomonadales</taxon>
        <taxon>Chlamydomonadaceae</taxon>
        <taxon>Chlamydomonas</taxon>
    </lineage>
</organism>
<dbReference type="GO" id="GO:0016020">
    <property type="term" value="C:membrane"/>
    <property type="evidence" value="ECO:0007669"/>
    <property type="project" value="UniProtKB-SubCell"/>
</dbReference>
<dbReference type="Pfam" id="PF23452">
    <property type="entry name" value="HPAT"/>
    <property type="match status" value="1"/>
</dbReference>
<reference evidence="11 12" key="1">
    <citation type="submission" date="2017-08" db="EMBL/GenBank/DDBJ databases">
        <title>Acidophilic green algal genome provides insights into adaptation to an acidic environment.</title>
        <authorList>
            <person name="Hirooka S."/>
            <person name="Hirose Y."/>
            <person name="Kanesaki Y."/>
            <person name="Higuchi S."/>
            <person name="Fujiwara T."/>
            <person name="Onuma R."/>
            <person name="Era A."/>
            <person name="Ohbayashi R."/>
            <person name="Uzuka A."/>
            <person name="Nozaki H."/>
            <person name="Yoshikawa H."/>
            <person name="Miyagishima S.Y."/>
        </authorList>
    </citation>
    <scope>NUCLEOTIDE SEQUENCE [LARGE SCALE GENOMIC DNA]</scope>
    <source>
        <strain evidence="11 12">NIES-2499</strain>
    </source>
</reference>
<comment type="subcellular location">
    <subcellularLocation>
        <location evidence="1">Membrane</location>
        <topology evidence="1">Single-pass membrane protein</topology>
    </subcellularLocation>
</comment>
<evidence type="ECO:0000256" key="9">
    <source>
        <dbReference type="SAM" id="SignalP"/>
    </source>
</evidence>
<dbReference type="PROSITE" id="PS51670">
    <property type="entry name" value="SHKT"/>
    <property type="match status" value="1"/>
</dbReference>
<evidence type="ECO:0000256" key="1">
    <source>
        <dbReference type="ARBA" id="ARBA00004167"/>
    </source>
</evidence>
<feature type="compositionally biased region" description="Polar residues" evidence="7">
    <location>
        <begin position="542"/>
        <end position="556"/>
    </location>
</feature>
<dbReference type="InterPro" id="IPR044845">
    <property type="entry name" value="HPAT/SRGT1-like"/>
</dbReference>
<dbReference type="InterPro" id="IPR003582">
    <property type="entry name" value="ShKT_dom"/>
</dbReference>
<dbReference type="PANTHER" id="PTHR31485:SF7">
    <property type="entry name" value="PEPTIDYL SERINE ALPHA-GALACTOSYLTRANSFERASE"/>
    <property type="match status" value="1"/>
</dbReference>
<keyword evidence="3" id="KW-0808">Transferase</keyword>
<dbReference type="PANTHER" id="PTHR31485">
    <property type="entry name" value="PEPTIDYL SERINE ALPHA-GALACTOSYLTRANSFERASE"/>
    <property type="match status" value="1"/>
</dbReference>
<dbReference type="InterPro" id="IPR056508">
    <property type="entry name" value="HPAT-like"/>
</dbReference>
<evidence type="ECO:0000256" key="8">
    <source>
        <dbReference type="SAM" id="Phobius"/>
    </source>
</evidence>
<dbReference type="GO" id="GO:0016757">
    <property type="term" value="F:glycosyltransferase activity"/>
    <property type="evidence" value="ECO:0007669"/>
    <property type="project" value="UniProtKB-KW"/>
</dbReference>
<evidence type="ECO:0000313" key="12">
    <source>
        <dbReference type="Proteomes" id="UP000232323"/>
    </source>
</evidence>